<keyword evidence="2" id="KW-1003">Cell membrane</keyword>
<evidence type="ECO:0000256" key="8">
    <source>
        <dbReference type="SAM" id="Phobius"/>
    </source>
</evidence>
<evidence type="ECO:0000256" key="4">
    <source>
        <dbReference type="ARBA" id="ARBA00022692"/>
    </source>
</evidence>
<keyword evidence="5 8" id="KW-1133">Transmembrane helix</keyword>
<evidence type="ECO:0008006" key="10">
    <source>
        <dbReference type="Google" id="ProtNLM"/>
    </source>
</evidence>
<dbReference type="EMBL" id="LNQE01000933">
    <property type="protein sequence ID" value="KUG22915.1"/>
    <property type="molecule type" value="Genomic_DNA"/>
</dbReference>
<reference evidence="9" key="1">
    <citation type="journal article" date="2015" name="Proc. Natl. Acad. Sci. U.S.A.">
        <title>Networks of energetic and metabolic interactions define dynamics in microbial communities.</title>
        <authorList>
            <person name="Embree M."/>
            <person name="Liu J.K."/>
            <person name="Al-Bassam M.M."/>
            <person name="Zengler K."/>
        </authorList>
    </citation>
    <scope>NUCLEOTIDE SEQUENCE</scope>
</reference>
<sequence>MAQSAESVGTRVVPRFQEAKEGSFGIKYSTFIIFAIVFMFVALIYVGSHIRMTELEYNIATELSIKEQKLEEQKKLKLEYAMLKSPQRIESIVRNKLQMSYPDSSQVIVLKKSGE</sequence>
<dbReference type="GO" id="GO:0005886">
    <property type="term" value="C:plasma membrane"/>
    <property type="evidence" value="ECO:0007669"/>
    <property type="project" value="UniProtKB-SubCell"/>
</dbReference>
<evidence type="ECO:0000256" key="2">
    <source>
        <dbReference type="ARBA" id="ARBA00022475"/>
    </source>
</evidence>
<keyword evidence="4 8" id="KW-0812">Transmembrane</keyword>
<evidence type="ECO:0000256" key="5">
    <source>
        <dbReference type="ARBA" id="ARBA00022989"/>
    </source>
</evidence>
<evidence type="ECO:0000313" key="9">
    <source>
        <dbReference type="EMBL" id="KUG22915.1"/>
    </source>
</evidence>
<protein>
    <recommendedName>
        <fullName evidence="10">Cell division protein ftsl</fullName>
    </recommendedName>
</protein>
<dbReference type="NCBIfam" id="TIGR02209">
    <property type="entry name" value="ftsL_broad"/>
    <property type="match status" value="1"/>
</dbReference>
<dbReference type="HAMAP" id="MF_00910">
    <property type="entry name" value="FtsL"/>
    <property type="match status" value="1"/>
</dbReference>
<evidence type="ECO:0000256" key="7">
    <source>
        <dbReference type="ARBA" id="ARBA00023306"/>
    </source>
</evidence>
<comment type="caution">
    <text evidence="9">The sequence shown here is derived from an EMBL/GenBank/DDBJ whole genome shotgun (WGS) entry which is preliminary data.</text>
</comment>
<keyword evidence="3" id="KW-0132">Cell division</keyword>
<dbReference type="AlphaFoldDB" id="A0A0W8FRI5"/>
<evidence type="ECO:0000256" key="1">
    <source>
        <dbReference type="ARBA" id="ARBA00004401"/>
    </source>
</evidence>
<proteinExistence type="inferred from homology"/>
<accession>A0A0W8FRI5</accession>
<feature type="transmembrane region" description="Helical" evidence="8">
    <location>
        <begin position="28"/>
        <end position="46"/>
    </location>
</feature>
<comment type="subcellular location">
    <subcellularLocation>
        <location evidence="1">Cell membrane</location>
        <topology evidence="1">Single-pass type II membrane protein</topology>
    </subcellularLocation>
</comment>
<dbReference type="Pfam" id="PF04999">
    <property type="entry name" value="FtsL"/>
    <property type="match status" value="1"/>
</dbReference>
<keyword evidence="6 8" id="KW-0472">Membrane</keyword>
<evidence type="ECO:0000256" key="6">
    <source>
        <dbReference type="ARBA" id="ARBA00023136"/>
    </source>
</evidence>
<name>A0A0W8FRI5_9ZZZZ</name>
<organism evidence="9">
    <name type="scientific">hydrocarbon metagenome</name>
    <dbReference type="NCBI Taxonomy" id="938273"/>
    <lineage>
        <taxon>unclassified sequences</taxon>
        <taxon>metagenomes</taxon>
        <taxon>ecological metagenomes</taxon>
    </lineage>
</organism>
<dbReference type="InterPro" id="IPR011922">
    <property type="entry name" value="Cell_div_FtsL"/>
</dbReference>
<dbReference type="GO" id="GO:0051301">
    <property type="term" value="P:cell division"/>
    <property type="evidence" value="ECO:0007669"/>
    <property type="project" value="UniProtKB-KW"/>
</dbReference>
<evidence type="ECO:0000256" key="3">
    <source>
        <dbReference type="ARBA" id="ARBA00022618"/>
    </source>
</evidence>
<keyword evidence="7" id="KW-0131">Cell cycle</keyword>
<gene>
    <name evidence="9" type="ORF">ASZ90_007312</name>
</gene>